<organism evidence="1 2">
    <name type="scientific">Schizophyllum amplum</name>
    <dbReference type="NCBI Taxonomy" id="97359"/>
    <lineage>
        <taxon>Eukaryota</taxon>
        <taxon>Fungi</taxon>
        <taxon>Dikarya</taxon>
        <taxon>Basidiomycota</taxon>
        <taxon>Agaricomycotina</taxon>
        <taxon>Agaricomycetes</taxon>
        <taxon>Agaricomycetidae</taxon>
        <taxon>Agaricales</taxon>
        <taxon>Schizophyllaceae</taxon>
        <taxon>Schizophyllum</taxon>
    </lineage>
</organism>
<dbReference type="AlphaFoldDB" id="A0A550C3Z8"/>
<evidence type="ECO:0000313" key="2">
    <source>
        <dbReference type="Proteomes" id="UP000320762"/>
    </source>
</evidence>
<dbReference type="OrthoDB" id="565731at2759"/>
<comment type="caution">
    <text evidence="1">The sequence shown here is derived from an EMBL/GenBank/DDBJ whole genome shotgun (WGS) entry which is preliminary data.</text>
</comment>
<evidence type="ECO:0000313" key="1">
    <source>
        <dbReference type="EMBL" id="TRM59519.1"/>
    </source>
</evidence>
<sequence>MASVIARASVRAVLRPARIFPRRTLHVSAPALKKKGKGKIAAFEDEFSFEDTSSGDSLFAGAGAESAMEGVEGQHATSGVDRKHEHVANTRKLSPAARQQRFDELYNYVKPRIGRRPAIAKEQIRRTAWNHLIQLSTETEQLEQVVELLSQWKDGGRDINGTISDLFVRRCHELQCPALAVKVFGDFGRYGMPLTLEGGRTLLYSLLLHDSISNIVAVTTLYKVYDLPPVATDLVSCSILVAACRQHGDKDAENVAETLMPFLRNLVTKNSREGSINRGKHPEEAYDKWLSWSLWLVQEAELQESQTLLPWLDTWHNVWKSLGVVDPVTNEEVPVARIFQ</sequence>
<dbReference type="Proteomes" id="UP000320762">
    <property type="component" value="Unassembled WGS sequence"/>
</dbReference>
<dbReference type="EMBL" id="VDMD01000027">
    <property type="protein sequence ID" value="TRM59519.1"/>
    <property type="molecule type" value="Genomic_DNA"/>
</dbReference>
<reference evidence="1 2" key="1">
    <citation type="journal article" date="2019" name="New Phytol.">
        <title>Comparative genomics reveals unique wood-decay strategies and fruiting body development in the Schizophyllaceae.</title>
        <authorList>
            <person name="Almasi E."/>
            <person name="Sahu N."/>
            <person name="Krizsan K."/>
            <person name="Balint B."/>
            <person name="Kovacs G.M."/>
            <person name="Kiss B."/>
            <person name="Cseklye J."/>
            <person name="Drula E."/>
            <person name="Henrissat B."/>
            <person name="Nagy I."/>
            <person name="Chovatia M."/>
            <person name="Adam C."/>
            <person name="LaButti K."/>
            <person name="Lipzen A."/>
            <person name="Riley R."/>
            <person name="Grigoriev I.V."/>
            <person name="Nagy L.G."/>
        </authorList>
    </citation>
    <scope>NUCLEOTIDE SEQUENCE [LARGE SCALE GENOMIC DNA]</scope>
    <source>
        <strain evidence="1 2">NL-1724</strain>
    </source>
</reference>
<gene>
    <name evidence="1" type="ORF">BD626DRAFT_408761</name>
</gene>
<protein>
    <submittedName>
        <fullName evidence="1">Uncharacterized protein</fullName>
    </submittedName>
</protein>
<name>A0A550C3Z8_9AGAR</name>
<proteinExistence type="predicted"/>
<accession>A0A550C3Z8</accession>
<keyword evidence="2" id="KW-1185">Reference proteome</keyword>